<evidence type="ECO:0000313" key="14">
    <source>
        <dbReference type="EMBL" id="TWV46705.1"/>
    </source>
</evidence>
<evidence type="ECO:0000313" key="15">
    <source>
        <dbReference type="Proteomes" id="UP000315444"/>
    </source>
</evidence>
<protein>
    <submittedName>
        <fullName evidence="12">TolC family protein</fullName>
    </submittedName>
</protein>
<evidence type="ECO:0000256" key="2">
    <source>
        <dbReference type="ARBA" id="ARBA00007613"/>
    </source>
</evidence>
<keyword evidence="7" id="KW-0998">Cell outer membrane</keyword>
<evidence type="ECO:0000313" key="16">
    <source>
        <dbReference type="Proteomes" id="UP000319026"/>
    </source>
</evidence>
<dbReference type="AlphaFoldDB" id="A0A395WD02"/>
<dbReference type="EMBL" id="VWEQ01000016">
    <property type="protein sequence ID" value="KAA4750087.1"/>
    <property type="molecule type" value="Genomic_DNA"/>
</dbReference>
<keyword evidence="9" id="KW-1133">Transmembrane helix</keyword>
<dbReference type="Gene3D" id="1.20.1600.10">
    <property type="entry name" value="Outer membrane efflux proteins (OEP)"/>
    <property type="match status" value="1"/>
</dbReference>
<evidence type="ECO:0000313" key="18">
    <source>
        <dbReference type="Proteomes" id="UP000460666"/>
    </source>
</evidence>
<evidence type="ECO:0000313" key="17">
    <source>
        <dbReference type="Proteomes" id="UP000436803"/>
    </source>
</evidence>
<dbReference type="PANTHER" id="PTHR30026:SF20">
    <property type="entry name" value="OUTER MEMBRANE PROTEIN TOLC"/>
    <property type="match status" value="1"/>
</dbReference>
<gene>
    <name evidence="12" type="ORF">F2Z29_18745</name>
    <name evidence="11" type="ORF">F2Z89_17670</name>
    <name evidence="10" type="ORF">F3B44_17050</name>
    <name evidence="14" type="ORF">FSA03_17680</name>
    <name evidence="13" type="ORF">FSA06_17990</name>
</gene>
<dbReference type="Proteomes" id="UP000479773">
    <property type="component" value="Unassembled WGS sequence"/>
</dbReference>
<dbReference type="Pfam" id="PF02321">
    <property type="entry name" value="OEP"/>
    <property type="match status" value="2"/>
</dbReference>
<dbReference type="Proteomes" id="UP000436803">
    <property type="component" value="Unassembled WGS sequence"/>
</dbReference>
<dbReference type="InterPro" id="IPR003423">
    <property type="entry name" value="OMP_efflux"/>
</dbReference>
<dbReference type="GO" id="GO:0015562">
    <property type="term" value="F:efflux transmembrane transporter activity"/>
    <property type="evidence" value="ECO:0007669"/>
    <property type="project" value="InterPro"/>
</dbReference>
<dbReference type="GO" id="GO:0009279">
    <property type="term" value="C:cell outer membrane"/>
    <property type="evidence" value="ECO:0007669"/>
    <property type="project" value="UniProtKB-SubCell"/>
</dbReference>
<comment type="caution">
    <text evidence="12">The sequence shown here is derived from an EMBL/GenBank/DDBJ whole genome shotgun (WGS) entry which is preliminary data.</text>
</comment>
<evidence type="ECO:0000313" key="19">
    <source>
        <dbReference type="Proteomes" id="UP000479773"/>
    </source>
</evidence>
<keyword evidence="4" id="KW-1134">Transmembrane beta strand</keyword>
<accession>A0A395WD02</accession>
<evidence type="ECO:0000256" key="8">
    <source>
        <dbReference type="SAM" id="Coils"/>
    </source>
</evidence>
<reference evidence="13 15" key="3">
    <citation type="submission" date="2019-07" db="EMBL/GenBank/DDBJ databases">
        <title>Genome sequencing of Bacteroides fragilis.</title>
        <authorList>
            <person name="Galasyn E.V."/>
            <person name="Ruoff K.L."/>
            <person name="Price C.E."/>
            <person name="Valls R.A."/>
            <person name="O'Toole G.A."/>
        </authorList>
    </citation>
    <scope>NUCLEOTIDE SEQUENCE [LARGE SCALE GENOMIC DNA]</scope>
    <source>
        <strain evidence="13 15">AD135F_1B</strain>
    </source>
</reference>
<keyword evidence="6 9" id="KW-0472">Membrane</keyword>
<dbReference type="EMBL" id="VWCJ01000014">
    <property type="protein sequence ID" value="KAA4993556.1"/>
    <property type="molecule type" value="Genomic_DNA"/>
</dbReference>
<reference evidence="14 16" key="2">
    <citation type="submission" date="2019-07" db="EMBL/GenBank/DDBJ databases">
        <title>Genome Sequencing of Bacteroides fragilis.</title>
        <authorList>
            <person name="Pinto K.M."/>
            <person name="Ruoff K.L."/>
            <person name="Price C.E."/>
            <person name="Valls R.A."/>
            <person name="O'Toole G.A."/>
        </authorList>
    </citation>
    <scope>NUCLEOTIDE SEQUENCE [LARGE SCALE GENOMIC DNA]</scope>
    <source>
        <strain evidence="14 16">AD135F_3B</strain>
    </source>
</reference>
<reference evidence="17 18" key="1">
    <citation type="journal article" date="2019" name="Nat. Med.">
        <title>A library of human gut bacterial isolates paired with longitudinal multiomics data enables mechanistic microbiome research.</title>
        <authorList>
            <person name="Poyet M."/>
            <person name="Groussin M."/>
            <person name="Gibbons S.M."/>
            <person name="Avila-Pacheco J."/>
            <person name="Jiang X."/>
            <person name="Kearney S.M."/>
            <person name="Perrotta A.R."/>
            <person name="Berdy B."/>
            <person name="Zhao S."/>
            <person name="Lieberman T.D."/>
            <person name="Swanson P.K."/>
            <person name="Smith M."/>
            <person name="Roesemann S."/>
            <person name="Alexander J.E."/>
            <person name="Rich S.A."/>
            <person name="Livny J."/>
            <person name="Vlamakis H."/>
            <person name="Clish C."/>
            <person name="Bullock K."/>
            <person name="Deik A."/>
            <person name="Scott J."/>
            <person name="Pierce K.A."/>
            <person name="Xavier R.J."/>
            <person name="Alm E.J."/>
        </authorList>
    </citation>
    <scope>NUCLEOTIDE SEQUENCE [LARGE SCALE GENOMIC DNA]</scope>
    <source>
        <strain evidence="10 19">BIOML-A106</strain>
        <strain evidence="11 18">BIOML-A46</strain>
        <strain evidence="12 17">BIOML-A7</strain>
    </source>
</reference>
<comment type="subcellular location">
    <subcellularLocation>
        <location evidence="1">Cell outer membrane</location>
    </subcellularLocation>
</comment>
<evidence type="ECO:0000256" key="7">
    <source>
        <dbReference type="ARBA" id="ARBA00023237"/>
    </source>
</evidence>
<dbReference type="Proteomes" id="UP000315444">
    <property type="component" value="Unassembled WGS sequence"/>
</dbReference>
<evidence type="ECO:0000313" key="11">
    <source>
        <dbReference type="EMBL" id="KAA4993556.1"/>
    </source>
</evidence>
<organism evidence="12 17">
    <name type="scientific">Bacteroides fragilis</name>
    <dbReference type="NCBI Taxonomy" id="817"/>
    <lineage>
        <taxon>Bacteria</taxon>
        <taxon>Pseudomonadati</taxon>
        <taxon>Bacteroidota</taxon>
        <taxon>Bacteroidia</taxon>
        <taxon>Bacteroidales</taxon>
        <taxon>Bacteroidaceae</taxon>
        <taxon>Bacteroides</taxon>
    </lineage>
</organism>
<name>A0A395WD02_BACFG</name>
<dbReference type="InterPro" id="IPR051906">
    <property type="entry name" value="TolC-like"/>
</dbReference>
<evidence type="ECO:0000256" key="3">
    <source>
        <dbReference type="ARBA" id="ARBA00022448"/>
    </source>
</evidence>
<evidence type="ECO:0000256" key="6">
    <source>
        <dbReference type="ARBA" id="ARBA00023136"/>
    </source>
</evidence>
<keyword evidence="8" id="KW-0175">Coiled coil</keyword>
<dbReference type="EMBL" id="VOHT01000008">
    <property type="protein sequence ID" value="TWV46705.1"/>
    <property type="molecule type" value="Genomic_DNA"/>
</dbReference>
<dbReference type="Proteomes" id="UP000460666">
    <property type="component" value="Unassembled WGS sequence"/>
</dbReference>
<dbReference type="EMBL" id="VOHV01000008">
    <property type="protein sequence ID" value="TWV39724.1"/>
    <property type="molecule type" value="Genomic_DNA"/>
</dbReference>
<keyword evidence="3" id="KW-0813">Transport</keyword>
<evidence type="ECO:0000256" key="9">
    <source>
        <dbReference type="SAM" id="Phobius"/>
    </source>
</evidence>
<dbReference type="GO" id="GO:1990281">
    <property type="term" value="C:efflux pump complex"/>
    <property type="evidence" value="ECO:0007669"/>
    <property type="project" value="TreeGrafter"/>
</dbReference>
<feature type="coiled-coil region" evidence="8">
    <location>
        <begin position="378"/>
        <end position="430"/>
    </location>
</feature>
<feature type="transmembrane region" description="Helical" evidence="9">
    <location>
        <begin position="34"/>
        <end position="52"/>
    </location>
</feature>
<keyword evidence="5 9" id="KW-0812">Transmembrane</keyword>
<sequence length="489" mass="55075">MQYTYHTAFYTHIICFILQDKKRLIKKRELMKKIIILSLCFMLSDFCAPAFAQETLSLQECREMALKYNKEMAASIKQTESTHYTAKSYKGNFFPNFTASGTGLYSNADGSYGIAGGNLPTFLPDATGQLIPNGGFAYFPGINLDYKIGWVYMGGIQLEQPLYMGGKITAAYKMSVLGKQMAQMNETLTATEVILKTDQAYALVVKAKEMKVVADAYHTVLTELKKNVESAYKHGLKPQNDVLKVQVRLNESELAVRKAENAFRLATMNLCHLIGKPLTADIHVSGNFPEIEQGLEIQVLDITARPEYTILDKQVAIAKQQVKLNRSELLPKIGIKGSYDYVHGLELNDKNFLDNASFSVLLNVSIPLFHFGERSNKVRAAKAKLEQTRLQQQSLNEQMLLELTRAANNLDEAKLESELADRSLQQAEENRRVSKSQYEVGLETLSDHLEGQALWQQAYETKVNAHFQLYLNYVAYLKAAGILYNKINL</sequence>
<dbReference type="SUPFAM" id="SSF56954">
    <property type="entry name" value="Outer membrane efflux proteins (OEP)"/>
    <property type="match status" value="1"/>
</dbReference>
<dbReference type="Proteomes" id="UP000319026">
    <property type="component" value="Unassembled WGS sequence"/>
</dbReference>
<comment type="similarity">
    <text evidence="2">Belongs to the outer membrane factor (OMF) (TC 1.B.17) family.</text>
</comment>
<proteinExistence type="inferred from homology"/>
<evidence type="ECO:0000313" key="13">
    <source>
        <dbReference type="EMBL" id="TWV39724.1"/>
    </source>
</evidence>
<evidence type="ECO:0000256" key="5">
    <source>
        <dbReference type="ARBA" id="ARBA00022692"/>
    </source>
</evidence>
<evidence type="ECO:0000313" key="10">
    <source>
        <dbReference type="EMBL" id="KAA4750087.1"/>
    </source>
</evidence>
<evidence type="ECO:0000256" key="1">
    <source>
        <dbReference type="ARBA" id="ARBA00004442"/>
    </source>
</evidence>
<evidence type="ECO:0000256" key="4">
    <source>
        <dbReference type="ARBA" id="ARBA00022452"/>
    </source>
</evidence>
<dbReference type="EMBL" id="VWAW01000018">
    <property type="protein sequence ID" value="KAA5169999.1"/>
    <property type="molecule type" value="Genomic_DNA"/>
</dbReference>
<dbReference type="GO" id="GO:0015288">
    <property type="term" value="F:porin activity"/>
    <property type="evidence" value="ECO:0007669"/>
    <property type="project" value="TreeGrafter"/>
</dbReference>
<dbReference type="PANTHER" id="PTHR30026">
    <property type="entry name" value="OUTER MEMBRANE PROTEIN TOLC"/>
    <property type="match status" value="1"/>
</dbReference>
<evidence type="ECO:0000313" key="12">
    <source>
        <dbReference type="EMBL" id="KAA5169999.1"/>
    </source>
</evidence>